<dbReference type="InterPro" id="IPR017853">
    <property type="entry name" value="GH"/>
</dbReference>
<evidence type="ECO:0000259" key="5">
    <source>
        <dbReference type="SMART" id="SM00642"/>
    </source>
</evidence>
<evidence type="ECO:0000256" key="3">
    <source>
        <dbReference type="ARBA" id="ARBA00022729"/>
    </source>
</evidence>
<gene>
    <name evidence="6" type="ORF">ASNO1_71720</name>
</gene>
<accession>A0ABQ6R5R1</accession>
<keyword evidence="7" id="KW-1185">Reference proteome</keyword>
<evidence type="ECO:0000313" key="6">
    <source>
        <dbReference type="EMBL" id="GMU10918.1"/>
    </source>
</evidence>
<dbReference type="EMBL" id="BTTX01000010">
    <property type="protein sequence ID" value="GMU10918.1"/>
    <property type="molecule type" value="Genomic_DNA"/>
</dbReference>
<dbReference type="InterPro" id="IPR013780">
    <property type="entry name" value="Glyco_hydro_b"/>
</dbReference>
<proteinExistence type="predicted"/>
<feature type="compositionally biased region" description="Low complexity" evidence="4">
    <location>
        <begin position="39"/>
        <end position="61"/>
    </location>
</feature>
<dbReference type="InterPro" id="IPR006047">
    <property type="entry name" value="GH13_cat_dom"/>
</dbReference>
<comment type="caution">
    <text evidence="6">The sequence shown here is derived from an EMBL/GenBank/DDBJ whole genome shotgun (WGS) entry which is preliminary data.</text>
</comment>
<organism evidence="6 7">
    <name type="scientific">Corallococcus caeni</name>
    <dbReference type="NCBI Taxonomy" id="3082388"/>
    <lineage>
        <taxon>Bacteria</taxon>
        <taxon>Pseudomonadati</taxon>
        <taxon>Myxococcota</taxon>
        <taxon>Myxococcia</taxon>
        <taxon>Myxococcales</taxon>
        <taxon>Cystobacterineae</taxon>
        <taxon>Myxococcaceae</taxon>
        <taxon>Corallococcus</taxon>
    </lineage>
</organism>
<evidence type="ECO:0000256" key="1">
    <source>
        <dbReference type="ARBA" id="ARBA00001913"/>
    </source>
</evidence>
<feature type="domain" description="Glycosyl hydrolase family 13 catalytic" evidence="5">
    <location>
        <begin position="96"/>
        <end position="456"/>
    </location>
</feature>
<dbReference type="PANTHER" id="PTHR10357">
    <property type="entry name" value="ALPHA-AMYLASE FAMILY MEMBER"/>
    <property type="match status" value="1"/>
</dbReference>
<dbReference type="SUPFAM" id="SSF51011">
    <property type="entry name" value="Glycosyl hydrolase domain"/>
    <property type="match status" value="1"/>
</dbReference>
<reference evidence="6 7" key="1">
    <citation type="journal article" date="2024" name="Arch. Microbiol.">
        <title>Corallococcus caeni sp. nov., a novel myxobacterium isolated from activated sludge.</title>
        <authorList>
            <person name="Tomita S."/>
            <person name="Nakai R."/>
            <person name="Kuroda K."/>
            <person name="Kurashita H."/>
            <person name="Hatamoto M."/>
            <person name="Yamaguchi T."/>
            <person name="Narihiro T."/>
        </authorList>
    </citation>
    <scope>NUCLEOTIDE SEQUENCE [LARGE SCALE GENOMIC DNA]</scope>
    <source>
        <strain evidence="6 7">NO1</strain>
    </source>
</reference>
<dbReference type="SUPFAM" id="SSF51445">
    <property type="entry name" value="(Trans)glycosidases"/>
    <property type="match status" value="1"/>
</dbReference>
<evidence type="ECO:0000313" key="7">
    <source>
        <dbReference type="Proteomes" id="UP001342631"/>
    </source>
</evidence>
<comment type="cofactor">
    <cofactor evidence="1">
        <name>Ca(2+)</name>
        <dbReference type="ChEBI" id="CHEBI:29108"/>
    </cofactor>
</comment>
<keyword evidence="2" id="KW-0479">Metal-binding</keyword>
<dbReference type="SMART" id="SM00642">
    <property type="entry name" value="Aamy"/>
    <property type="match status" value="1"/>
</dbReference>
<feature type="region of interest" description="Disordered" evidence="4">
    <location>
        <begin position="39"/>
        <end position="86"/>
    </location>
</feature>
<evidence type="ECO:0000256" key="4">
    <source>
        <dbReference type="SAM" id="MobiDB-lite"/>
    </source>
</evidence>
<feature type="compositionally biased region" description="Low complexity" evidence="4">
    <location>
        <begin position="70"/>
        <end position="80"/>
    </location>
</feature>
<dbReference type="Gene3D" id="2.60.40.1180">
    <property type="entry name" value="Golgi alpha-mannosidase II"/>
    <property type="match status" value="1"/>
</dbReference>
<dbReference type="Proteomes" id="UP001342631">
    <property type="component" value="Unassembled WGS sequence"/>
</dbReference>
<feature type="region of interest" description="Disordered" evidence="4">
    <location>
        <begin position="418"/>
        <end position="440"/>
    </location>
</feature>
<keyword evidence="3" id="KW-0732">Signal</keyword>
<name>A0ABQ6R5R1_9BACT</name>
<dbReference type="Gene3D" id="3.20.20.80">
    <property type="entry name" value="Glycosidases"/>
    <property type="match status" value="1"/>
</dbReference>
<dbReference type="PANTHER" id="PTHR10357:SF215">
    <property type="entry name" value="ALPHA-AMYLASE 1"/>
    <property type="match status" value="1"/>
</dbReference>
<evidence type="ECO:0000256" key="2">
    <source>
        <dbReference type="ARBA" id="ARBA00022723"/>
    </source>
</evidence>
<sequence length="548" mass="59642">MASRLPCPQPNAVSHRGRWRPMFQGLVALCLAGCATAPTPTQPAPEAAATQPAAPATEAPATPAPEPVKEAAPAQSPQAPAKKEPARPWADEVLYFVVVDRFADGDPSNNEKGDVKAPGTFHGGDLKGLTANLDELSSLGVTALWVTPLLQQIPGFVTGSGFPDWGYHGYWADDFHALDPRFGTEADFKALVDAAHARGIRVLLDVVYNHPGYNSRYLKDHPDWLRSEDKGTCGSDDLTTCVAGLPDFKTERPEVAKYLLDAQLDWAKRSGVDGFRLDTVKHVSHDFWKEHRRRTRAEVSPDFFLLGEVWGGDVQVLEPYFTPDEMDAGFDFAFVGNTLGFIQGRGRTVAFDRYLQSRAKVTAGHHLAHFLSSHDVDGALHQLQGDVPLFRLAATLQLTTAGIPVIYYGEEVGRAGGDWPQNRSDMPWGKQAVKPGAGKKRDESLREYYKRLIAIRRAHPALSRGVHAPLSTEGDVYVFQRRDEASGDTVVVAVNRGKTKGTASVPWPEAWTGVGEVEDLLNGGRTKAGATLDLALPPLSARILGRVP</sequence>
<dbReference type="Pfam" id="PF00128">
    <property type="entry name" value="Alpha-amylase"/>
    <property type="match status" value="2"/>
</dbReference>
<protein>
    <recommendedName>
        <fullName evidence="5">Glycosyl hydrolase family 13 catalytic domain-containing protein</fullName>
    </recommendedName>
</protein>